<dbReference type="OrthoDB" id="9776217at2"/>
<dbReference type="Pfam" id="PF01695">
    <property type="entry name" value="IstB_IS21"/>
    <property type="match status" value="1"/>
</dbReference>
<name>A0A6I1MT35_9CLOT</name>
<dbReference type="PANTHER" id="PTHR30050:SF4">
    <property type="entry name" value="ATP-BINDING PROTEIN RV3427C IN INSERTION SEQUENCE-RELATED"/>
    <property type="match status" value="1"/>
</dbReference>
<protein>
    <submittedName>
        <fullName evidence="2">DNA replication protein DnaC</fullName>
    </submittedName>
</protein>
<sequence>MIKGYQSQLLDIYEKIRTEEKEKFKKRVTEINNKYPEILNLDREIGKASVNLSLVALRKSNNKNEEIQILRNKIENMRARKYEMLVARGYPQEYLNLHFRCTKCKDTGFIGISKCSCFKQKLIELYYKNSDMEEALKQNNFKMFNANYYSNFKNPGEKFSPRENIEVTLDKIANEYLPNFKNINKNLFFYGNSGTGKTFLSCCIAKELLDKGFLVVYRTSDELIRNLREIRFEGNNSLEDLLINCDLLVIDDLGAEQITDFSITELFTLLNKKLLLKKNMIISSNLDIRELKSRYAERIT</sequence>
<evidence type="ECO:0000259" key="1">
    <source>
        <dbReference type="Pfam" id="PF01695"/>
    </source>
</evidence>
<proteinExistence type="predicted"/>
<dbReference type="Proteomes" id="UP000430345">
    <property type="component" value="Unassembled WGS sequence"/>
</dbReference>
<accession>A0A6I1MT35</accession>
<evidence type="ECO:0000313" key="3">
    <source>
        <dbReference type="Proteomes" id="UP000430345"/>
    </source>
</evidence>
<gene>
    <name evidence="2" type="ORF">GBZ86_06455</name>
</gene>
<dbReference type="AlphaFoldDB" id="A0A6I1MT35"/>
<reference evidence="2 3" key="1">
    <citation type="submission" date="2019-10" db="EMBL/GenBank/DDBJ databases">
        <title>The Genome Sequence of Clostridium tarantellae Isolated from Fish Brain.</title>
        <authorList>
            <person name="Bano L."/>
            <person name="Kiel M."/>
            <person name="Sales G."/>
            <person name="Doxey A.C."/>
            <person name="Mansfield M.J."/>
            <person name="Schiavone M."/>
            <person name="Rossetto O."/>
            <person name="Pirazzini M."/>
            <person name="Dobrindt U."/>
            <person name="Montecucco C."/>
        </authorList>
    </citation>
    <scope>NUCLEOTIDE SEQUENCE [LARGE SCALE GENOMIC DNA]</scope>
    <source>
        <strain evidence="2 3">DSM 3997</strain>
    </source>
</reference>
<dbReference type="CDD" id="cd00009">
    <property type="entry name" value="AAA"/>
    <property type="match status" value="1"/>
</dbReference>
<organism evidence="2 3">
    <name type="scientific">Clostridium tarantellae</name>
    <dbReference type="NCBI Taxonomy" id="39493"/>
    <lineage>
        <taxon>Bacteria</taxon>
        <taxon>Bacillati</taxon>
        <taxon>Bacillota</taxon>
        <taxon>Clostridia</taxon>
        <taxon>Eubacteriales</taxon>
        <taxon>Clostridiaceae</taxon>
        <taxon>Clostridium</taxon>
    </lineage>
</organism>
<dbReference type="GO" id="GO:0006260">
    <property type="term" value="P:DNA replication"/>
    <property type="evidence" value="ECO:0007669"/>
    <property type="project" value="TreeGrafter"/>
</dbReference>
<dbReference type="InterPro" id="IPR027417">
    <property type="entry name" value="P-loop_NTPase"/>
</dbReference>
<dbReference type="InterPro" id="IPR002611">
    <property type="entry name" value="IstB_ATP-bd"/>
</dbReference>
<dbReference type="GO" id="GO:0005524">
    <property type="term" value="F:ATP binding"/>
    <property type="evidence" value="ECO:0007669"/>
    <property type="project" value="InterPro"/>
</dbReference>
<dbReference type="SUPFAM" id="SSF52540">
    <property type="entry name" value="P-loop containing nucleoside triphosphate hydrolases"/>
    <property type="match status" value="1"/>
</dbReference>
<dbReference type="NCBIfam" id="NF005304">
    <property type="entry name" value="PRK06835.1"/>
    <property type="match status" value="1"/>
</dbReference>
<keyword evidence="3" id="KW-1185">Reference proteome</keyword>
<dbReference type="Gene3D" id="3.40.50.300">
    <property type="entry name" value="P-loop containing nucleotide triphosphate hydrolases"/>
    <property type="match status" value="1"/>
</dbReference>
<dbReference type="RefSeq" id="WP_152888882.1">
    <property type="nucleotide sequence ID" value="NZ_WHJC01000065.1"/>
</dbReference>
<evidence type="ECO:0000313" key="2">
    <source>
        <dbReference type="EMBL" id="MPQ43399.1"/>
    </source>
</evidence>
<dbReference type="EMBL" id="WHJC01000065">
    <property type="protein sequence ID" value="MPQ43399.1"/>
    <property type="molecule type" value="Genomic_DNA"/>
</dbReference>
<feature type="domain" description="IstB-like ATP-binding" evidence="1">
    <location>
        <begin position="180"/>
        <end position="293"/>
    </location>
</feature>
<dbReference type="PANTHER" id="PTHR30050">
    <property type="entry name" value="CHROMOSOMAL REPLICATION INITIATOR PROTEIN DNAA"/>
    <property type="match status" value="1"/>
</dbReference>
<comment type="caution">
    <text evidence="2">The sequence shown here is derived from an EMBL/GenBank/DDBJ whole genome shotgun (WGS) entry which is preliminary data.</text>
</comment>
<feature type="non-terminal residue" evidence="2">
    <location>
        <position position="300"/>
    </location>
</feature>